<feature type="non-terminal residue" evidence="1">
    <location>
        <position position="1"/>
    </location>
</feature>
<dbReference type="EMBL" id="KL142383">
    <property type="protein sequence ID" value="KDR74582.1"/>
    <property type="molecule type" value="Genomic_DNA"/>
</dbReference>
<sequence length="189" mass="21453">ISLACLNLPPDERYKPENMFLAGIIPGPKEPPLNALNHYLMLLINDFLDFWAGVWFSCTHLYPSGCLIRCALIALICDLPGARKAAGFASFKHQHFCSACHCTKEKEGYGSTDYDSWRKRSNLECRKSSQAFLEAPDEKTQQEIFDSTGVRYSELSRLPYFDLVKCVVVDAMHNLFLGLIKEHFRNIIG</sequence>
<evidence type="ECO:0000313" key="2">
    <source>
        <dbReference type="Proteomes" id="UP000027222"/>
    </source>
</evidence>
<keyword evidence="2" id="KW-1185">Reference proteome</keyword>
<protein>
    <submittedName>
        <fullName evidence="1">Uncharacterized protein</fullName>
    </submittedName>
</protein>
<dbReference type="PANTHER" id="PTHR46579">
    <property type="entry name" value="F5/8 TYPE C DOMAIN-CONTAINING PROTEIN-RELATED"/>
    <property type="match status" value="1"/>
</dbReference>
<dbReference type="AlphaFoldDB" id="A0A067SX00"/>
<dbReference type="HOGENOM" id="CLU_078867_1_0_1"/>
<gene>
    <name evidence="1" type="ORF">GALMADRAFT_49643</name>
</gene>
<dbReference type="PANTHER" id="PTHR46579:SF2">
    <property type="entry name" value="C2H2-TYPE DOMAIN-CONTAINING PROTEIN"/>
    <property type="match status" value="1"/>
</dbReference>
<dbReference type="InterPro" id="IPR004242">
    <property type="entry name" value="Transposase_21"/>
</dbReference>
<dbReference type="OrthoDB" id="3269001at2759"/>
<name>A0A067SX00_GALM3</name>
<organism evidence="1 2">
    <name type="scientific">Galerina marginata (strain CBS 339.88)</name>
    <dbReference type="NCBI Taxonomy" id="685588"/>
    <lineage>
        <taxon>Eukaryota</taxon>
        <taxon>Fungi</taxon>
        <taxon>Dikarya</taxon>
        <taxon>Basidiomycota</taxon>
        <taxon>Agaricomycotina</taxon>
        <taxon>Agaricomycetes</taxon>
        <taxon>Agaricomycetidae</taxon>
        <taxon>Agaricales</taxon>
        <taxon>Agaricineae</taxon>
        <taxon>Strophariaceae</taxon>
        <taxon>Galerina</taxon>
    </lineage>
</organism>
<feature type="non-terminal residue" evidence="1">
    <location>
        <position position="189"/>
    </location>
</feature>
<dbReference type="Proteomes" id="UP000027222">
    <property type="component" value="Unassembled WGS sequence"/>
</dbReference>
<reference evidence="2" key="1">
    <citation type="journal article" date="2014" name="Proc. Natl. Acad. Sci. U.S.A.">
        <title>Extensive sampling of basidiomycete genomes demonstrates inadequacy of the white-rot/brown-rot paradigm for wood decay fungi.</title>
        <authorList>
            <person name="Riley R."/>
            <person name="Salamov A.A."/>
            <person name="Brown D.W."/>
            <person name="Nagy L.G."/>
            <person name="Floudas D."/>
            <person name="Held B.W."/>
            <person name="Levasseur A."/>
            <person name="Lombard V."/>
            <person name="Morin E."/>
            <person name="Otillar R."/>
            <person name="Lindquist E.A."/>
            <person name="Sun H."/>
            <person name="LaButti K.M."/>
            <person name="Schmutz J."/>
            <person name="Jabbour D."/>
            <person name="Luo H."/>
            <person name="Baker S.E."/>
            <person name="Pisabarro A.G."/>
            <person name="Walton J.D."/>
            <person name="Blanchette R.A."/>
            <person name="Henrissat B."/>
            <person name="Martin F."/>
            <person name="Cullen D."/>
            <person name="Hibbett D.S."/>
            <person name="Grigoriev I.V."/>
        </authorList>
    </citation>
    <scope>NUCLEOTIDE SEQUENCE [LARGE SCALE GENOMIC DNA]</scope>
    <source>
        <strain evidence="2">CBS 339.88</strain>
    </source>
</reference>
<proteinExistence type="predicted"/>
<dbReference type="STRING" id="685588.A0A067SX00"/>
<dbReference type="Pfam" id="PF02992">
    <property type="entry name" value="Transposase_21"/>
    <property type="match status" value="1"/>
</dbReference>
<accession>A0A067SX00</accession>
<evidence type="ECO:0000313" key="1">
    <source>
        <dbReference type="EMBL" id="KDR74582.1"/>
    </source>
</evidence>